<dbReference type="Proteomes" id="UP000791440">
    <property type="component" value="Unassembled WGS sequence"/>
</dbReference>
<protein>
    <submittedName>
        <fullName evidence="1">Uncharacterized protein</fullName>
    </submittedName>
</protein>
<evidence type="ECO:0000313" key="2">
    <source>
        <dbReference type="Proteomes" id="UP000791440"/>
    </source>
</evidence>
<evidence type="ECO:0000313" key="1">
    <source>
        <dbReference type="EMBL" id="KAG6463040.1"/>
    </source>
</evidence>
<name>A0A922CXC0_MANSE</name>
<dbReference type="EMBL" id="JH668925">
    <property type="protein sequence ID" value="KAG6463040.1"/>
    <property type="molecule type" value="Genomic_DNA"/>
</dbReference>
<organism evidence="1 2">
    <name type="scientific">Manduca sexta</name>
    <name type="common">Tobacco hawkmoth</name>
    <name type="synonym">Tobacco hornworm</name>
    <dbReference type="NCBI Taxonomy" id="7130"/>
    <lineage>
        <taxon>Eukaryota</taxon>
        <taxon>Metazoa</taxon>
        <taxon>Ecdysozoa</taxon>
        <taxon>Arthropoda</taxon>
        <taxon>Hexapoda</taxon>
        <taxon>Insecta</taxon>
        <taxon>Pterygota</taxon>
        <taxon>Neoptera</taxon>
        <taxon>Endopterygota</taxon>
        <taxon>Lepidoptera</taxon>
        <taxon>Glossata</taxon>
        <taxon>Ditrysia</taxon>
        <taxon>Bombycoidea</taxon>
        <taxon>Sphingidae</taxon>
        <taxon>Sphinginae</taxon>
        <taxon>Sphingini</taxon>
        <taxon>Manduca</taxon>
    </lineage>
</organism>
<sequence>MTVIGTLAKPLHTKHLLTCVYANVCLSCLYVVCSFKRKDVASFPPLNRPNQRPAFDDDEKAELLASTLQSQCSLTSTPVDHDHLVAVDTFVENRNAIPPPPIPRPIQTIDPDVDAPPDPLAPVTIEGVVFLIKALNRRKAPGADGIPTRLLKMLPGHLVKILADIFNAAFQN</sequence>
<reference evidence="1" key="1">
    <citation type="journal article" date="2016" name="Insect Biochem. Mol. Biol.">
        <title>Multifaceted biological insights from a draft genome sequence of the tobacco hornworm moth, Manduca sexta.</title>
        <authorList>
            <person name="Kanost M.R."/>
            <person name="Arrese E.L."/>
            <person name="Cao X."/>
            <person name="Chen Y.R."/>
            <person name="Chellapilla S."/>
            <person name="Goldsmith M.R."/>
            <person name="Grosse-Wilde E."/>
            <person name="Heckel D.G."/>
            <person name="Herndon N."/>
            <person name="Jiang H."/>
            <person name="Papanicolaou A."/>
            <person name="Qu J."/>
            <person name="Soulages J.L."/>
            <person name="Vogel H."/>
            <person name="Walters J."/>
            <person name="Waterhouse R.M."/>
            <person name="Ahn S.J."/>
            <person name="Almeida F.C."/>
            <person name="An C."/>
            <person name="Aqrawi P."/>
            <person name="Bretschneider A."/>
            <person name="Bryant W.B."/>
            <person name="Bucks S."/>
            <person name="Chao H."/>
            <person name="Chevignon G."/>
            <person name="Christen J.M."/>
            <person name="Clarke D.F."/>
            <person name="Dittmer N.T."/>
            <person name="Ferguson L.C.F."/>
            <person name="Garavelou S."/>
            <person name="Gordon K.H.J."/>
            <person name="Gunaratna R.T."/>
            <person name="Han Y."/>
            <person name="Hauser F."/>
            <person name="He Y."/>
            <person name="Heidel-Fischer H."/>
            <person name="Hirsh A."/>
            <person name="Hu Y."/>
            <person name="Jiang H."/>
            <person name="Kalra D."/>
            <person name="Klinner C."/>
            <person name="Konig C."/>
            <person name="Kovar C."/>
            <person name="Kroll A.R."/>
            <person name="Kuwar S.S."/>
            <person name="Lee S.L."/>
            <person name="Lehman R."/>
            <person name="Li K."/>
            <person name="Li Z."/>
            <person name="Liang H."/>
            <person name="Lovelace S."/>
            <person name="Lu Z."/>
            <person name="Mansfield J.H."/>
            <person name="McCulloch K.J."/>
            <person name="Mathew T."/>
            <person name="Morton B."/>
            <person name="Muzny D.M."/>
            <person name="Neunemann D."/>
            <person name="Ongeri F."/>
            <person name="Pauchet Y."/>
            <person name="Pu L.L."/>
            <person name="Pyrousis I."/>
            <person name="Rao X.J."/>
            <person name="Redding A."/>
            <person name="Roesel C."/>
            <person name="Sanchez-Gracia A."/>
            <person name="Schaack S."/>
            <person name="Shukla A."/>
            <person name="Tetreau G."/>
            <person name="Wang Y."/>
            <person name="Xiong G.H."/>
            <person name="Traut W."/>
            <person name="Walsh T.K."/>
            <person name="Worley K.C."/>
            <person name="Wu D."/>
            <person name="Wu W."/>
            <person name="Wu Y.Q."/>
            <person name="Zhang X."/>
            <person name="Zou Z."/>
            <person name="Zucker H."/>
            <person name="Briscoe A.D."/>
            <person name="Burmester T."/>
            <person name="Clem R.J."/>
            <person name="Feyereisen R."/>
            <person name="Grimmelikhuijzen C.J.P."/>
            <person name="Hamodrakas S.J."/>
            <person name="Hansson B.S."/>
            <person name="Huguet E."/>
            <person name="Jermiin L.S."/>
            <person name="Lan Q."/>
            <person name="Lehman H.K."/>
            <person name="Lorenzen M."/>
            <person name="Merzendorfer H."/>
            <person name="Michalopoulos I."/>
            <person name="Morton D.B."/>
            <person name="Muthukrishnan S."/>
            <person name="Oakeshott J.G."/>
            <person name="Palmer W."/>
            <person name="Park Y."/>
            <person name="Passarelli A.L."/>
            <person name="Rozas J."/>
            <person name="Schwartz L.M."/>
            <person name="Smith W."/>
            <person name="Southgate A."/>
            <person name="Vilcinskas A."/>
            <person name="Vogt R."/>
            <person name="Wang P."/>
            <person name="Werren J."/>
            <person name="Yu X.Q."/>
            <person name="Zhou J.J."/>
            <person name="Brown S.J."/>
            <person name="Scherer S.E."/>
            <person name="Richards S."/>
            <person name="Blissard G.W."/>
        </authorList>
    </citation>
    <scope>NUCLEOTIDE SEQUENCE</scope>
</reference>
<keyword evidence="2" id="KW-1185">Reference proteome</keyword>
<proteinExistence type="predicted"/>
<accession>A0A922CXC0</accession>
<comment type="caution">
    <text evidence="1">The sequence shown here is derived from an EMBL/GenBank/DDBJ whole genome shotgun (WGS) entry which is preliminary data.</text>
</comment>
<dbReference type="AlphaFoldDB" id="A0A922CXC0"/>
<gene>
    <name evidence="1" type="ORF">O3G_MSEX013624</name>
</gene>
<reference evidence="1" key="2">
    <citation type="submission" date="2020-12" db="EMBL/GenBank/DDBJ databases">
        <authorList>
            <person name="Kanost M."/>
        </authorList>
    </citation>
    <scope>NUCLEOTIDE SEQUENCE</scope>
</reference>